<keyword evidence="5" id="KW-1185">Reference proteome</keyword>
<dbReference type="Pfam" id="PF02678">
    <property type="entry name" value="Pirin"/>
    <property type="match status" value="1"/>
</dbReference>
<dbReference type="InterPro" id="IPR011051">
    <property type="entry name" value="RmlC_Cupin_sf"/>
</dbReference>
<dbReference type="Proteomes" id="UP001501495">
    <property type="component" value="Unassembled WGS sequence"/>
</dbReference>
<dbReference type="InterPro" id="IPR012093">
    <property type="entry name" value="Pirin"/>
</dbReference>
<dbReference type="PANTHER" id="PTHR43212">
    <property type="entry name" value="QUERCETIN 2,3-DIOXYGENASE"/>
    <property type="match status" value="1"/>
</dbReference>
<dbReference type="InterPro" id="IPR014710">
    <property type="entry name" value="RmlC-like_jellyroll"/>
</dbReference>
<feature type="domain" description="Pirin N-terminal" evidence="3">
    <location>
        <begin position="14"/>
        <end position="118"/>
    </location>
</feature>
<comment type="similarity">
    <text evidence="1 2">Belongs to the pirin family.</text>
</comment>
<gene>
    <name evidence="4" type="ORF">GCM10022215_30860</name>
</gene>
<evidence type="ECO:0000313" key="5">
    <source>
        <dbReference type="Proteomes" id="UP001501495"/>
    </source>
</evidence>
<proteinExistence type="inferred from homology"/>
<dbReference type="EMBL" id="BAAAZH010000024">
    <property type="protein sequence ID" value="GAA4123807.1"/>
    <property type="molecule type" value="Genomic_DNA"/>
</dbReference>
<organism evidence="4 5">
    <name type="scientific">Nocardioides fonticola</name>
    <dbReference type="NCBI Taxonomy" id="450363"/>
    <lineage>
        <taxon>Bacteria</taxon>
        <taxon>Bacillati</taxon>
        <taxon>Actinomycetota</taxon>
        <taxon>Actinomycetes</taxon>
        <taxon>Propionibacteriales</taxon>
        <taxon>Nocardioidaceae</taxon>
        <taxon>Nocardioides</taxon>
    </lineage>
</organism>
<evidence type="ECO:0000256" key="2">
    <source>
        <dbReference type="RuleBase" id="RU003457"/>
    </source>
</evidence>
<comment type="caution">
    <text evidence="4">The sequence shown here is derived from an EMBL/GenBank/DDBJ whole genome shotgun (WGS) entry which is preliminary data.</text>
</comment>
<dbReference type="InterPro" id="IPR003829">
    <property type="entry name" value="Pirin_N_dom"/>
</dbReference>
<sequence>MTVEIRRGSARFVTRETGRETRHTFSFGPHYDPERLGFGALVCHDEHLLRAGAGFDTHRHSGLVILTYVVDGIVRHQHGDDAPRDLAAGDLGVLVTGKGVDHSEHAALTPTRFVQFWIADPDADDRPVAHAVHPSGPGASEVALPVPGAHAAVLRLAAGEAATLPAAGRLYAAVARGALLRSSLAEPLQAGDAFAMTEAEAYEVTAAVDTDIVVLSLG</sequence>
<protein>
    <submittedName>
        <fullName evidence="4">Pirin family protein</fullName>
    </submittedName>
</protein>
<dbReference type="SUPFAM" id="SSF51182">
    <property type="entry name" value="RmlC-like cupins"/>
    <property type="match status" value="1"/>
</dbReference>
<dbReference type="Gene3D" id="2.60.120.10">
    <property type="entry name" value="Jelly Rolls"/>
    <property type="match status" value="1"/>
</dbReference>
<name>A0ABP7XSL1_9ACTN</name>
<dbReference type="RefSeq" id="WP_344734353.1">
    <property type="nucleotide sequence ID" value="NZ_BAAAZH010000024.1"/>
</dbReference>
<dbReference type="PANTHER" id="PTHR43212:SF3">
    <property type="entry name" value="QUERCETIN 2,3-DIOXYGENASE"/>
    <property type="match status" value="1"/>
</dbReference>
<evidence type="ECO:0000313" key="4">
    <source>
        <dbReference type="EMBL" id="GAA4123807.1"/>
    </source>
</evidence>
<accession>A0ABP7XSL1</accession>
<reference evidence="5" key="1">
    <citation type="journal article" date="2019" name="Int. J. Syst. Evol. Microbiol.">
        <title>The Global Catalogue of Microorganisms (GCM) 10K type strain sequencing project: providing services to taxonomists for standard genome sequencing and annotation.</title>
        <authorList>
            <consortium name="The Broad Institute Genomics Platform"/>
            <consortium name="The Broad Institute Genome Sequencing Center for Infectious Disease"/>
            <person name="Wu L."/>
            <person name="Ma J."/>
        </authorList>
    </citation>
    <scope>NUCLEOTIDE SEQUENCE [LARGE SCALE GENOMIC DNA]</scope>
    <source>
        <strain evidence="5">JCM 16703</strain>
    </source>
</reference>
<evidence type="ECO:0000259" key="3">
    <source>
        <dbReference type="Pfam" id="PF02678"/>
    </source>
</evidence>
<evidence type="ECO:0000256" key="1">
    <source>
        <dbReference type="ARBA" id="ARBA00008416"/>
    </source>
</evidence>